<evidence type="ECO:0000313" key="1">
    <source>
        <dbReference type="EMBL" id="KKN32327.1"/>
    </source>
</evidence>
<comment type="caution">
    <text evidence="1">The sequence shown here is derived from an EMBL/GenBank/DDBJ whole genome shotgun (WGS) entry which is preliminary data.</text>
</comment>
<reference evidence="1" key="1">
    <citation type="journal article" date="2015" name="Nature">
        <title>Complex archaea that bridge the gap between prokaryotes and eukaryotes.</title>
        <authorList>
            <person name="Spang A."/>
            <person name="Saw J.H."/>
            <person name="Jorgensen S.L."/>
            <person name="Zaremba-Niedzwiedzka K."/>
            <person name="Martijn J."/>
            <person name="Lind A.E."/>
            <person name="van Eijk R."/>
            <person name="Schleper C."/>
            <person name="Guy L."/>
            <person name="Ettema T.J."/>
        </authorList>
    </citation>
    <scope>NUCLEOTIDE SEQUENCE</scope>
</reference>
<sequence>MIDCFRCAFCKRNGDKQLHIKKNAVYCDCPKFFDAEDYTKHCRVSTHTSCIYWTDSITGEKKGDDMSKLLAYDDPHPSGGNCHVIMTEKQAIEWVKKIYKENEGVVLTDKQALDEFIAVNFAYWEEDSRYREGYVKGAADYGGIIVHPENVRIPERK</sequence>
<dbReference type="EMBL" id="LAZR01002259">
    <property type="protein sequence ID" value="KKN32327.1"/>
    <property type="molecule type" value="Genomic_DNA"/>
</dbReference>
<gene>
    <name evidence="1" type="ORF">LCGC14_0814760</name>
</gene>
<dbReference type="AlphaFoldDB" id="A0A0F9Q5W8"/>
<protein>
    <submittedName>
        <fullName evidence="1">Uncharacterized protein</fullName>
    </submittedName>
</protein>
<organism evidence="1">
    <name type="scientific">marine sediment metagenome</name>
    <dbReference type="NCBI Taxonomy" id="412755"/>
    <lineage>
        <taxon>unclassified sequences</taxon>
        <taxon>metagenomes</taxon>
        <taxon>ecological metagenomes</taxon>
    </lineage>
</organism>
<name>A0A0F9Q5W8_9ZZZZ</name>
<accession>A0A0F9Q5W8</accession>
<proteinExistence type="predicted"/>